<evidence type="ECO:0000256" key="2">
    <source>
        <dbReference type="ARBA" id="ARBA00022801"/>
    </source>
</evidence>
<sequence>MTIASRRFADTHSGPRARLSLDGTWDFQLEGHEPATIAVPAPWQAHFPNLRAAAGVATYSRTLTVPQKWQGRQAIVHFGAVNYFAEVSVNGRRLGSHEGGYLPFEFVIPADLLGGEMRLDVRVTLPSSDGQAFPDFPFDEIPHGKQSWYGMLGGIWQSVWLECRSESHIAHQGIRADLSTGGVTVDVELAAAFTGALNIRLLDRNGAVAASAELALNGAAHASVALKVAKVEAWSLDDPALYRAVVELRQGDVVIDADVQDFGFRTFEARDGKFFLNGQPFYMRGALDQDYYPEGIYTPPSLEFLEDQARKSKELGLNLLRCHIKVPDPRYYDVADRFGLLVWTEIPNVQTFTEKSAQRLLDTMEGILRRDGNHPSIVIWTIINEDWGTRLVESADQRSWLDNAYHWLKKKDPTRLVVDNSACIPNFHVVSDIDDYHYYASVPEMAREWADWVSAFAKRPDWSYSPNGDAKRRGDEPLVVSEFGVWGLPHPDKLLQDGKEPFWFINGLEWDSEGATYPHGVEQRFRTFQFDKVFPSFGSFIEDTQWHQFNALKFEIEEMRRHASIQGYVITELTDLHWEANGLMDMERNTRAYHNRFHEINTDVVIVPRMQRYAVWAGDTASIELEISTGGKALPATELGWSVDGAAAGKMAVEAVDATSVCRLPAIELSFAAEKAGNQVSVQFTLTAGDKELARNSLDISVYARRSKPVLSASSAEPEIAQYLTSLGYEVVNADKAHVRVVSTLSQADIDAMEHGAHYVSVADVAPLSFGNLRNDQPNWNYPTGGDRGQPMPQMRVTERNGTIWKGNWVTGFSWVKRSGVFERLPGGPLTDLSFVGVNPNRVITGFRPIHFDGLVHAGTMAGWIHKPCATIAERRVGSGRIVATTFGLMREPAGADPVAATLLDCIIETAAAG</sequence>
<protein>
    <recommendedName>
        <fullName evidence="8">Glycoside hydrolase family 2</fullName>
    </recommendedName>
</protein>
<dbReference type="InterPro" id="IPR017853">
    <property type="entry name" value="GH"/>
</dbReference>
<dbReference type="Gene3D" id="3.20.20.80">
    <property type="entry name" value="Glycosidases"/>
    <property type="match status" value="1"/>
</dbReference>
<dbReference type="PANTHER" id="PTHR42732">
    <property type="entry name" value="BETA-GALACTOSIDASE"/>
    <property type="match status" value="1"/>
</dbReference>
<dbReference type="PANTHER" id="PTHR42732:SF2">
    <property type="entry name" value="BETA-MANNOSIDASE"/>
    <property type="match status" value="1"/>
</dbReference>
<dbReference type="Pfam" id="PF02836">
    <property type="entry name" value="Glyco_hydro_2_C"/>
    <property type="match status" value="1"/>
</dbReference>
<name>A0A179BR27_RHILE</name>
<dbReference type="GO" id="GO:0004553">
    <property type="term" value="F:hydrolase activity, hydrolyzing O-glycosyl compounds"/>
    <property type="evidence" value="ECO:0007669"/>
    <property type="project" value="InterPro"/>
</dbReference>
<dbReference type="InterPro" id="IPR006102">
    <property type="entry name" value="Ig-like_GH2"/>
</dbReference>
<feature type="domain" description="Glycosyl hydrolases family 2 sugar binding" evidence="6">
    <location>
        <begin position="21"/>
        <end position="160"/>
    </location>
</feature>
<evidence type="ECO:0000259" key="6">
    <source>
        <dbReference type="Pfam" id="PF02837"/>
    </source>
</evidence>
<dbReference type="Pfam" id="PF02837">
    <property type="entry name" value="Glyco_hydro_2_N"/>
    <property type="match status" value="1"/>
</dbReference>
<keyword evidence="3" id="KW-0326">Glycosidase</keyword>
<dbReference type="Pfam" id="PF00703">
    <property type="entry name" value="Glyco_hydro_2"/>
    <property type="match status" value="1"/>
</dbReference>
<dbReference type="SUPFAM" id="SSF49785">
    <property type="entry name" value="Galactose-binding domain-like"/>
    <property type="match status" value="1"/>
</dbReference>
<dbReference type="AlphaFoldDB" id="A0A179BR27"/>
<dbReference type="eggNOG" id="COG3250">
    <property type="taxonomic scope" value="Bacteria"/>
</dbReference>
<dbReference type="InterPro" id="IPR008979">
    <property type="entry name" value="Galactose-bd-like_sf"/>
</dbReference>
<reference evidence="7" key="1">
    <citation type="submission" date="2016-04" db="EMBL/GenBank/DDBJ databases">
        <title>Fast-growing isolate from the root nodules of Vavilovia formosa.</title>
        <authorList>
            <person name="Kimeklis A."/>
            <person name="Safronova V."/>
            <person name="Belimov A."/>
            <person name="Andronov E."/>
        </authorList>
    </citation>
    <scope>NUCLEOTIDE SEQUENCE [LARGE SCALE GENOMIC DNA]</scope>
    <source>
        <strain evidence="7">Vaf-46</strain>
    </source>
</reference>
<evidence type="ECO:0000313" key="7">
    <source>
        <dbReference type="EMBL" id="OAP94102.1"/>
    </source>
</evidence>
<keyword evidence="2" id="KW-0378">Hydrolase</keyword>
<evidence type="ECO:0008006" key="8">
    <source>
        <dbReference type="Google" id="ProtNLM"/>
    </source>
</evidence>
<evidence type="ECO:0000259" key="5">
    <source>
        <dbReference type="Pfam" id="PF02836"/>
    </source>
</evidence>
<comment type="similarity">
    <text evidence="1">Belongs to the glycosyl hydrolase 2 family.</text>
</comment>
<dbReference type="SUPFAM" id="SSF51445">
    <property type="entry name" value="(Trans)glycosidases"/>
    <property type="match status" value="1"/>
</dbReference>
<evidence type="ECO:0000256" key="3">
    <source>
        <dbReference type="ARBA" id="ARBA00023295"/>
    </source>
</evidence>
<dbReference type="SUPFAM" id="SSF49303">
    <property type="entry name" value="beta-Galactosidase/glucuronidase domain"/>
    <property type="match status" value="1"/>
</dbReference>
<dbReference type="InterPro" id="IPR013783">
    <property type="entry name" value="Ig-like_fold"/>
</dbReference>
<accession>A0A179BR27</accession>
<comment type="caution">
    <text evidence="7">The sequence shown here is derived from an EMBL/GenBank/DDBJ whole genome shotgun (WGS) entry which is preliminary data.</text>
</comment>
<proteinExistence type="inferred from homology"/>
<evidence type="ECO:0000256" key="1">
    <source>
        <dbReference type="ARBA" id="ARBA00007401"/>
    </source>
</evidence>
<dbReference type="InterPro" id="IPR036156">
    <property type="entry name" value="Beta-gal/glucu_dom_sf"/>
</dbReference>
<feature type="domain" description="Glycoside hydrolase family 2 catalytic" evidence="5">
    <location>
        <begin position="268"/>
        <end position="483"/>
    </location>
</feature>
<gene>
    <name evidence="7" type="ORF">A4U53_02510</name>
</gene>
<dbReference type="Gene3D" id="2.60.120.260">
    <property type="entry name" value="Galactose-binding domain-like"/>
    <property type="match status" value="1"/>
</dbReference>
<dbReference type="InterPro" id="IPR006104">
    <property type="entry name" value="Glyco_hydro_2_N"/>
</dbReference>
<dbReference type="GO" id="GO:0005975">
    <property type="term" value="P:carbohydrate metabolic process"/>
    <property type="evidence" value="ECO:0007669"/>
    <property type="project" value="InterPro"/>
</dbReference>
<dbReference type="EMBL" id="LWBS01000220">
    <property type="protein sequence ID" value="OAP94102.1"/>
    <property type="molecule type" value="Genomic_DNA"/>
</dbReference>
<dbReference type="Gene3D" id="2.60.40.10">
    <property type="entry name" value="Immunoglobulins"/>
    <property type="match status" value="1"/>
</dbReference>
<evidence type="ECO:0000259" key="4">
    <source>
        <dbReference type="Pfam" id="PF00703"/>
    </source>
</evidence>
<dbReference type="InterPro" id="IPR051913">
    <property type="entry name" value="GH2_Domain-Containing"/>
</dbReference>
<feature type="domain" description="Glycoside hydrolase family 2 immunoglobulin-like beta-sandwich" evidence="4">
    <location>
        <begin position="168"/>
        <end position="265"/>
    </location>
</feature>
<organism evidence="7">
    <name type="scientific">Rhizobium leguminosarum</name>
    <dbReference type="NCBI Taxonomy" id="384"/>
    <lineage>
        <taxon>Bacteria</taxon>
        <taxon>Pseudomonadati</taxon>
        <taxon>Pseudomonadota</taxon>
        <taxon>Alphaproteobacteria</taxon>
        <taxon>Hyphomicrobiales</taxon>
        <taxon>Rhizobiaceae</taxon>
        <taxon>Rhizobium/Agrobacterium group</taxon>
        <taxon>Rhizobium</taxon>
    </lineage>
</organism>
<dbReference type="InterPro" id="IPR006103">
    <property type="entry name" value="Glyco_hydro_2_cat"/>
</dbReference>